<accession>A0A1X6MYP7</accession>
<dbReference type="EMBL" id="KZ110598">
    <property type="protein sequence ID" value="OSX61498.1"/>
    <property type="molecule type" value="Genomic_DNA"/>
</dbReference>
<evidence type="ECO:0000256" key="1">
    <source>
        <dbReference type="SAM" id="MobiDB-lite"/>
    </source>
</evidence>
<proteinExistence type="predicted"/>
<dbReference type="Proteomes" id="UP000194127">
    <property type="component" value="Unassembled WGS sequence"/>
</dbReference>
<dbReference type="RefSeq" id="XP_024338292.1">
    <property type="nucleotide sequence ID" value="XM_024485653.1"/>
</dbReference>
<name>A0A1X6MYP7_9APHY</name>
<evidence type="ECO:0000313" key="2">
    <source>
        <dbReference type="EMBL" id="OSX61498.1"/>
    </source>
</evidence>
<gene>
    <name evidence="2" type="ORF">POSPLADRAFT_1144079</name>
</gene>
<feature type="region of interest" description="Disordered" evidence="1">
    <location>
        <begin position="1"/>
        <end position="35"/>
    </location>
</feature>
<organism evidence="2 3">
    <name type="scientific">Postia placenta MAD-698-R-SB12</name>
    <dbReference type="NCBI Taxonomy" id="670580"/>
    <lineage>
        <taxon>Eukaryota</taxon>
        <taxon>Fungi</taxon>
        <taxon>Dikarya</taxon>
        <taxon>Basidiomycota</taxon>
        <taxon>Agaricomycotina</taxon>
        <taxon>Agaricomycetes</taxon>
        <taxon>Polyporales</taxon>
        <taxon>Adustoporiaceae</taxon>
        <taxon>Rhodonia</taxon>
    </lineage>
</organism>
<keyword evidence="3" id="KW-1185">Reference proteome</keyword>
<reference evidence="2 3" key="1">
    <citation type="submission" date="2017-04" db="EMBL/GenBank/DDBJ databases">
        <title>Genome Sequence of the Model Brown-Rot Fungus Postia placenta SB12.</title>
        <authorList>
            <consortium name="DOE Joint Genome Institute"/>
            <person name="Gaskell J."/>
            <person name="Kersten P."/>
            <person name="Larrondo L.F."/>
            <person name="Canessa P."/>
            <person name="Martinez D."/>
            <person name="Hibbett D."/>
            <person name="Schmoll M."/>
            <person name="Kubicek C.P."/>
            <person name="Martinez A.T."/>
            <person name="Yadav J."/>
            <person name="Master E."/>
            <person name="Magnuson J.K."/>
            <person name="James T."/>
            <person name="Yaver D."/>
            <person name="Berka R."/>
            <person name="Labutti K."/>
            <person name="Lipzen A."/>
            <person name="Aerts A."/>
            <person name="Barry K."/>
            <person name="Henrissat B."/>
            <person name="Blanchette R."/>
            <person name="Grigoriev I."/>
            <person name="Cullen D."/>
        </authorList>
    </citation>
    <scope>NUCLEOTIDE SEQUENCE [LARGE SCALE GENOMIC DNA]</scope>
    <source>
        <strain evidence="2 3">MAD-698-R-SB12</strain>
    </source>
</reference>
<dbReference type="AlphaFoldDB" id="A0A1X6MYP7"/>
<dbReference type="GeneID" id="36330602"/>
<feature type="compositionally biased region" description="Polar residues" evidence="1">
    <location>
        <begin position="1"/>
        <end position="13"/>
    </location>
</feature>
<sequence>MSSGIANRSNQISFLPGPNRPDARPDTRFGPPRLCRGPKVSGRMFKTILGEGGLFLIVWTGVQP</sequence>
<protein>
    <submittedName>
        <fullName evidence="2">Uncharacterized protein</fullName>
    </submittedName>
</protein>
<evidence type="ECO:0000313" key="3">
    <source>
        <dbReference type="Proteomes" id="UP000194127"/>
    </source>
</evidence>